<accession>A0A2T1LSZ2</accession>
<comment type="caution">
    <text evidence="1">The sequence shown here is derived from an EMBL/GenBank/DDBJ whole genome shotgun (WGS) entry which is preliminary data.</text>
</comment>
<dbReference type="AlphaFoldDB" id="A0A2T1LSZ2"/>
<reference evidence="1 2" key="1">
    <citation type="submission" date="2018-03" db="EMBL/GenBank/DDBJ databases">
        <title>The ancient ancestry and fast evolution of plastids.</title>
        <authorList>
            <person name="Moore K.R."/>
            <person name="Magnabosco C."/>
            <person name="Momper L."/>
            <person name="Gold D.A."/>
            <person name="Bosak T."/>
            <person name="Fournier G.P."/>
        </authorList>
    </citation>
    <scope>NUCLEOTIDE SEQUENCE [LARGE SCALE GENOMIC DNA]</scope>
    <source>
        <strain evidence="1 2">CCALA 016</strain>
    </source>
</reference>
<protein>
    <submittedName>
        <fullName evidence="1">Uncharacterized protein</fullName>
    </submittedName>
</protein>
<gene>
    <name evidence="1" type="ORF">C7H19_20220</name>
</gene>
<evidence type="ECO:0000313" key="1">
    <source>
        <dbReference type="EMBL" id="PSF33326.1"/>
    </source>
</evidence>
<organism evidence="1 2">
    <name type="scientific">Aphanothece hegewaldii CCALA 016</name>
    <dbReference type="NCBI Taxonomy" id="2107694"/>
    <lineage>
        <taxon>Bacteria</taxon>
        <taxon>Bacillati</taxon>
        <taxon>Cyanobacteriota</taxon>
        <taxon>Cyanophyceae</taxon>
        <taxon>Oscillatoriophycideae</taxon>
        <taxon>Chroococcales</taxon>
        <taxon>Aphanothecaceae</taxon>
        <taxon>Aphanothece</taxon>
    </lineage>
</organism>
<sequence>MFFQSNVPKLKLSAKQKKLTTLGLIVAAIFSPTTVFAFNSSFIDLANKLSGGWTGEALDLYKEVKGYVEDITNSDGRELLQLVLDKYMETCNGSNNQYITAPEGLCGLVTADGSKLGDLLETARGTLNIPIPLDYQKEIRYELDQSNKLPVWGYYTNSGQVQGLVMNAGDRGVTALHADTILGEDGQQQVSDSLENAAEVTQSILETGEEALKAESTQDAVKILAWTTAQQAILAQQQVKDGQMSRVDSQIANLNLSNISETLDEQRSDRYAKERVNVEGFVNAATRAGLF</sequence>
<reference evidence="1 2" key="2">
    <citation type="submission" date="2018-03" db="EMBL/GenBank/DDBJ databases">
        <authorList>
            <person name="Keele B.F."/>
        </authorList>
    </citation>
    <scope>NUCLEOTIDE SEQUENCE [LARGE SCALE GENOMIC DNA]</scope>
    <source>
        <strain evidence="1 2">CCALA 016</strain>
    </source>
</reference>
<proteinExistence type="predicted"/>
<name>A0A2T1LSZ2_9CHRO</name>
<dbReference type="Proteomes" id="UP000239001">
    <property type="component" value="Unassembled WGS sequence"/>
</dbReference>
<evidence type="ECO:0000313" key="2">
    <source>
        <dbReference type="Proteomes" id="UP000239001"/>
    </source>
</evidence>
<dbReference type="EMBL" id="PXOH01000031">
    <property type="protein sequence ID" value="PSF33326.1"/>
    <property type="molecule type" value="Genomic_DNA"/>
</dbReference>
<keyword evidence="2" id="KW-1185">Reference proteome</keyword>